<dbReference type="Proteomes" id="UP001054837">
    <property type="component" value="Unassembled WGS sequence"/>
</dbReference>
<feature type="compositionally biased region" description="Low complexity" evidence="10">
    <location>
        <begin position="275"/>
        <end position="293"/>
    </location>
</feature>
<feature type="domain" description="VWFD" evidence="14">
    <location>
        <begin position="1000"/>
        <end position="1169"/>
    </location>
</feature>
<dbReference type="Pfam" id="PF00094">
    <property type="entry name" value="VWD"/>
    <property type="match status" value="3"/>
</dbReference>
<dbReference type="Pfam" id="PF00754">
    <property type="entry name" value="F5_F8_type_C"/>
    <property type="match status" value="6"/>
</dbReference>
<dbReference type="PANTHER" id="PTHR11339:SF386">
    <property type="entry name" value="HEMOLECTIN, ISOFORM A"/>
    <property type="match status" value="1"/>
</dbReference>
<dbReference type="PROSITE" id="PS00022">
    <property type="entry name" value="EGF_1"/>
    <property type="match status" value="1"/>
</dbReference>
<dbReference type="InterPro" id="IPR000742">
    <property type="entry name" value="EGF"/>
</dbReference>
<feature type="domain" description="F5/8 type C" evidence="11">
    <location>
        <begin position="3034"/>
        <end position="3179"/>
    </location>
</feature>
<dbReference type="PROSITE" id="PS50923">
    <property type="entry name" value="SUSHI"/>
    <property type="match status" value="3"/>
</dbReference>
<feature type="domain" description="EGF-like" evidence="12">
    <location>
        <begin position="568"/>
        <end position="599"/>
    </location>
</feature>
<dbReference type="FunFam" id="2.60.120.260:FF:000002">
    <property type="entry name" value="Coagulation factor VIII"/>
    <property type="match status" value="1"/>
</dbReference>
<dbReference type="PANTHER" id="PTHR11339">
    <property type="entry name" value="EXTRACELLULAR MATRIX GLYCOPROTEIN RELATED"/>
    <property type="match status" value="1"/>
</dbReference>
<reference evidence="15 16" key="1">
    <citation type="submission" date="2021-06" db="EMBL/GenBank/DDBJ databases">
        <title>Caerostris darwini draft genome.</title>
        <authorList>
            <person name="Kono N."/>
            <person name="Arakawa K."/>
        </authorList>
    </citation>
    <scope>NUCLEOTIDE SEQUENCE [LARGE SCALE GENOMIC DNA]</scope>
</reference>
<dbReference type="InterPro" id="IPR050780">
    <property type="entry name" value="Mucin_vWF_Thrombospondin_sf"/>
</dbReference>
<dbReference type="InterPro" id="IPR000436">
    <property type="entry name" value="Sushi_SCR_CCP_dom"/>
</dbReference>
<dbReference type="SMART" id="SM00216">
    <property type="entry name" value="VWD"/>
    <property type="match status" value="3"/>
</dbReference>
<evidence type="ECO:0000259" key="14">
    <source>
        <dbReference type="PROSITE" id="PS51233"/>
    </source>
</evidence>
<feature type="domain" description="VWFD" evidence="14">
    <location>
        <begin position="1356"/>
        <end position="1526"/>
    </location>
</feature>
<dbReference type="Gene3D" id="2.60.120.260">
    <property type="entry name" value="Galactose-binding domain-like"/>
    <property type="match status" value="6"/>
</dbReference>
<organism evidence="15 16">
    <name type="scientific">Caerostris darwini</name>
    <dbReference type="NCBI Taxonomy" id="1538125"/>
    <lineage>
        <taxon>Eukaryota</taxon>
        <taxon>Metazoa</taxon>
        <taxon>Ecdysozoa</taxon>
        <taxon>Arthropoda</taxon>
        <taxon>Chelicerata</taxon>
        <taxon>Arachnida</taxon>
        <taxon>Araneae</taxon>
        <taxon>Araneomorphae</taxon>
        <taxon>Entelegynae</taxon>
        <taxon>Araneoidea</taxon>
        <taxon>Araneidae</taxon>
        <taxon>Caerostris</taxon>
    </lineage>
</organism>
<dbReference type="PROSITE" id="PS50026">
    <property type="entry name" value="EGF_3"/>
    <property type="match status" value="1"/>
</dbReference>
<feature type="disulfide bond" evidence="9">
    <location>
        <begin position="508"/>
        <end position="551"/>
    </location>
</feature>
<comment type="caution">
    <text evidence="8">Lacks conserved residue(s) required for the propagation of feature annotation.</text>
</comment>
<dbReference type="GO" id="GO:0031012">
    <property type="term" value="C:extracellular matrix"/>
    <property type="evidence" value="ECO:0007669"/>
    <property type="project" value="TreeGrafter"/>
</dbReference>
<dbReference type="Pfam" id="PF23244">
    <property type="entry name" value="VWF"/>
    <property type="match status" value="2"/>
</dbReference>
<feature type="domain" description="Sushi" evidence="13">
    <location>
        <begin position="506"/>
        <end position="569"/>
    </location>
</feature>
<feature type="disulfide bond" evidence="9">
    <location>
        <begin position="667"/>
        <end position="710"/>
    </location>
</feature>
<dbReference type="Pfam" id="PF13330">
    <property type="entry name" value="Mucin2_WxxW"/>
    <property type="match status" value="3"/>
</dbReference>
<dbReference type="PROSITE" id="PS51233">
    <property type="entry name" value="VWFD"/>
    <property type="match status" value="3"/>
</dbReference>
<dbReference type="CDD" id="cd19941">
    <property type="entry name" value="TIL"/>
    <property type="match status" value="5"/>
</dbReference>
<gene>
    <name evidence="15" type="primary">SSPO</name>
    <name evidence="15" type="ORF">CDAR_298871</name>
</gene>
<feature type="compositionally biased region" description="Polar residues" evidence="10">
    <location>
        <begin position="191"/>
        <end position="208"/>
    </location>
</feature>
<dbReference type="Pfam" id="PF01826">
    <property type="entry name" value="TIL"/>
    <property type="match status" value="3"/>
</dbReference>
<feature type="compositionally biased region" description="Low complexity" evidence="10">
    <location>
        <begin position="148"/>
        <end position="185"/>
    </location>
</feature>
<evidence type="ECO:0000259" key="13">
    <source>
        <dbReference type="PROSITE" id="PS50923"/>
    </source>
</evidence>
<evidence type="ECO:0000256" key="6">
    <source>
        <dbReference type="ARBA" id="ARBA00023157"/>
    </source>
</evidence>
<feature type="compositionally biased region" description="Low complexity" evidence="10">
    <location>
        <begin position="474"/>
        <end position="506"/>
    </location>
</feature>
<dbReference type="InterPro" id="IPR000421">
    <property type="entry name" value="FA58C"/>
</dbReference>
<feature type="domain" description="F5/8 type C" evidence="11">
    <location>
        <begin position="3334"/>
        <end position="3479"/>
    </location>
</feature>
<evidence type="ECO:0000256" key="3">
    <source>
        <dbReference type="ARBA" id="ARBA00022729"/>
    </source>
</evidence>
<keyword evidence="8" id="KW-0245">EGF-like domain</keyword>
<dbReference type="InterPro" id="IPR001846">
    <property type="entry name" value="VWF_type-D"/>
</dbReference>
<dbReference type="GO" id="GO:0005615">
    <property type="term" value="C:extracellular space"/>
    <property type="evidence" value="ECO:0007669"/>
    <property type="project" value="TreeGrafter"/>
</dbReference>
<feature type="disulfide bond" evidence="8">
    <location>
        <begin position="589"/>
        <end position="598"/>
    </location>
</feature>
<dbReference type="SUPFAM" id="SSF57567">
    <property type="entry name" value="Serine protease inhibitors"/>
    <property type="match status" value="3"/>
</dbReference>
<dbReference type="SMART" id="SM00032">
    <property type="entry name" value="CCP"/>
    <property type="match status" value="6"/>
</dbReference>
<evidence type="ECO:0000256" key="5">
    <source>
        <dbReference type="ARBA" id="ARBA00023008"/>
    </source>
</evidence>
<evidence type="ECO:0000313" key="15">
    <source>
        <dbReference type="EMBL" id="GIX94551.1"/>
    </source>
</evidence>
<keyword evidence="5" id="KW-0186">Copper</keyword>
<dbReference type="SMART" id="SM00215">
    <property type="entry name" value="VWC_out"/>
    <property type="match status" value="2"/>
</dbReference>
<evidence type="ECO:0000256" key="2">
    <source>
        <dbReference type="ARBA" id="ARBA00022525"/>
    </source>
</evidence>
<dbReference type="PROSITE" id="PS50022">
    <property type="entry name" value="FA58C_3"/>
    <property type="match status" value="6"/>
</dbReference>
<dbReference type="InterPro" id="IPR014853">
    <property type="entry name" value="VWF/SSPO/ZAN-like_Cys-rich_dom"/>
</dbReference>
<feature type="non-terminal residue" evidence="15">
    <location>
        <position position="3483"/>
    </location>
</feature>
<dbReference type="EMBL" id="BPLQ01002622">
    <property type="protein sequence ID" value="GIX94551.1"/>
    <property type="molecule type" value="Genomic_DNA"/>
</dbReference>
<evidence type="ECO:0000256" key="1">
    <source>
        <dbReference type="ARBA" id="ARBA00004613"/>
    </source>
</evidence>
<protein>
    <submittedName>
        <fullName evidence="15">SCO-spondin</fullName>
    </submittedName>
</protein>
<feature type="compositionally biased region" description="Polar residues" evidence="10">
    <location>
        <begin position="815"/>
        <end position="835"/>
    </location>
</feature>
<evidence type="ECO:0000256" key="8">
    <source>
        <dbReference type="PROSITE-ProRule" id="PRU00076"/>
    </source>
</evidence>
<dbReference type="SUPFAM" id="SSF49785">
    <property type="entry name" value="Galactose-binding domain-like"/>
    <property type="match status" value="6"/>
</dbReference>
<dbReference type="SMART" id="SM00832">
    <property type="entry name" value="C8"/>
    <property type="match status" value="3"/>
</dbReference>
<sequence length="3483" mass="387084">MKIKLPKLLPMVRCLWIICFLIGISIGQRVKGGSQSYQQSSQRFSEYQSGGTAYGTQEASNWPCIKPEEFRNGRRSCSITNDRFGRIYMAEWFREITLLALEFADPGYKFPNGKDELVLDCSRQTGHWIPYRKFECIGSGGYGQNSYQQSHGSGYGQSSSVSQGSYSRSFSHSSSGQASNAAQNSYGGGSSYTQHSSTQGHSTGLCGSTPNSPSHGNLSCSMSNEKWTCIFTCLPGYKFADGNSQATHICYEKDGYWFPKKEFDDCIGSGGGSSGRQYSQQRVSSSSYSSSGQYGHGGGSNYGQQSSMQGYGQGLCGQPASLRRGSQSCGNVNGQVTCRASCPPGYQFPDGANQTTHTCHDREGRWLPKKDFDECIYIGGSSYGQSSSQQHFGQGLCGQPASLRRGSQSCGNANGQVTCRAACPPGYQFPDGTNQTTHTCHDRDGRWLPKKDFDECIYVGGASYGQSTSQQNMGGSSYGHSSSQQTSYGGGSYSRQHSSQQSQSSGLCGSPRNPIYGFHSCSMSANKWTCQITCNPGYEFSDGSRQVITTCNERDGRWSPKMDFGDCRLLCHPPCQNGGQCALHNTCQCPPTHRGNRCQYATSLCDFNRLSSSVYAACEHFPEYSECKISCPAGMTFDPLSSSVYRCTVDGLWNPPRAPTCKIDSLCEKPPLPMHGNVSCTGNHEIMICSGLCLPGYAFENGFAELSLQCVLRTGEWTPDQGFPDCEPICSPECMHGGNALVTILVFVPRNTVGPDVNILATTVISTNPPQPTVYICRVDGTWQPDLKPICVTDYSLIDARNRQHGGYQSHETRSGVQQNRGSTSQRVNSRQQNLGGYENYGVQQQVDYDEYEEQQQQQQQTRNFGGQQQVDYEFGGQQPVDYDFGGQQQVDYEFGHNAYSNNQVGEIPAQKVESYETHQTHGGNSRVSHEVSNDRQKQGLEDFDVDLPDQTEVQDEFEETYRLTDEDAQEIMDEIGDDNEVNSEFSIFSEKRMVSTYHGICTTWGFFHYRTFNGEVYTFPSTCWYLLAASTTDDFAISIRSDCSGDTVCLRVVSVQLANYKYLLSYSDGLMRNGVQLQIPIQDENLVVEYISRYLVAKTQFGYTIWINEENTVLLVAEPYVQNKTKGMCGNYDGTPDALFLASDGSKTPDIFTFTTSWKMENIDGVCVDEAELKQPCTSESREKRMEADKSNLACAAFLDIEFHKCTQVLNLEVYYRQCQMDCCNMGAEESCQCTSMGEFVLECSRAGVDMNKGWRQPGLCPLGCTNGSVYNECGPACPPTCRDLQPVCNFQKCVDGCHCPTGTVLEKGQCISKDLCPCHYGSEHFDSGETIQQDCNACVCQGGNWKCTDSICPATCSIAGPHFTTFDGFPYDFQGKCSYYLVDSDDFNIRIDYGTNCKEKTSGVCIKGITIHTPEEAVVKLKPSMDVTVNGREMESLPIKAPGIYIGQSTSSFMRAQLKNGLEILWDLGPNIQVFAPVELFDSLKGLCGTFTKNQQDEFLTPEGDIETSAGSFTQKWRVEETCRDVEDPIDSEGGEKACDRYSERREIAIEVCNVLKGSAFEGCHDLLDYERYFSDCMEDVCSCEEDPVTCTCLSLANYAYACARKGKPLSWRPSVPACGIACPLGLVYVSCADPCSYTCNEIANVPTECRESCVEGCVCPPGKALNEHGQCVYMSSCSCVHSGHFYPPDFVQRRGKEMCECSQGHWDCYEATAADLILTPPTNIAMECDRSAHLMPTDCMTDCPLTCTNYLHHQPCTVAACHPGCMCQNGYVLDATSGACVEPYNCPCHHGGKSYEEGEEVKMDCNKCVCEGGSWNCDSHSCPGLCSAWGDSHFETFDGNLYDFEGTCEYVLVKARINDNEFFSVIFQNVPCGMGSEATCGKAISVTLGGTSISLTRLHPLPSLPENSRLTVTPIGMFTLVESDIGISVQWDRNTRVYVTAQPIWKNKMQGLCGDFNGDASDDFRSPSGGMPLVLAKDFADSWRVHKFCPRAKHPDDACGRNPERRTWARHKCSVLKTDLFKPCHYQVEVEDYYKRCVTDACACNLGGDCECVCAVIGAYAQKCARRGVVIPWRSQEVCPVQCDTCDRYSPCISLCPPVNCDTYLIPLEQQSCSREHCVDGCAPKPCKPGYIHKSATNLTCIPEDMCDDKPCIEIDGVAYREGERIEREDVGDACQSCYCRNGEVECLGVPCTYSTMEPFISTIAPQACEFTGWTDWINTRDPEDNEGRDYENLDDLALTHRIPLPSGSREEKTVYAGECLDYEVRVFCQCHEEATCPPEQEWEECAFDCENSCQSLVADLQQNSLCVEEKCAPGCVKTPCQLPLVARDAETCVKPEQCTCKLDSGFIVAPGQVITNGCEKCQCMNNTLICSTTLECQQTLAPEIKSQIKPERFEVTTVKPKTKTSRPRGGISGLGGGGIALTTPACSFWSHWINKSKPKNGKKAKEREDTRAYILQQTEGFCQEGTITTIECREVETDLDYTQTNQEKLVCSLNVGFVCKNRFQPDGRCKDYKIRYLCSCSEATTPVPIFIKTTTPAYTYPCSDFVPLIDGPHPLPDTSLKASSSRSSLTGPDAARFKNYETRKAWTPEDSNEKQFIEIDLGQVRGVYGIITKGKDSSKEWVSSYQLLYSKNGNSYSYYQDEADKNKVFSGNFDGTTEVKHLFKPPFEAKLVRLEPLTWVGKISLRLELLGCSEALTTLSPEEEEEEGRILPIHIPTTTPAPIAECLEPMGLENGALIDSQLSASSSYSSTLTPENVRLGSDSVWSVAYSDDKQYLQIDFLDEANVTGIITKGREDEPQWVTAYTVSYSNDGIIWNKIKDEDDEDSLKEFAANYDSFSVVSNELPAMIRTRFLRIHPTKWKDWISMQIEILGCYRPLPCRDPMGIDEGVILNYQLTSSSELSKSKAAPHGRLSSLSSWTPSKDDKHQFLQVDLLEPVKVTGIITKGDPELQQWVKSYNVAYSNDSIDWKKTQNVHGKVKEFHGNNDQDSPVINLLPISIISRYIRIIPVKWHRWTSLRVSLLGCVKEQVCREPMGLENNVLPDAQITASSTLDWTSSPSHARISDPSGWVASPYDSTPYLQVDFREPRNVSAVVTKGVGTNDFWVNKFKVLHSDNADKWLPITDDYGDIIEYQGNDDSDTPVINTFPEPVEDRYFRLVPLSYNNKPGLRLELLGCYHPYVCQEPLGMESGTIYDFQITASSSLNPELYPVNARLDSDTAWAPKLDDSDPYIQVDLIVPTNITGVMTRGRNDANEWVKTYEIEFSDNGLEWESQETGYVVEHKGNTDNESPVTNLFPEPMFSRFIRIKPTSSERKIGLRFEILGCFEEKVCMEPMGIESGLMPEGQISASSSKTEILSPEIIRLNSEIGWSVSTVEVPQFLQVDFGEPRNLSAVVIQGSPEEPEWVTAFLVTHSNDEEEWQPVTNDKDEPVEFPGNVDNDTPVISVFPETIEAQYIRIIPTDWKKWISLRLEILGCYHPY</sequence>
<dbReference type="PROSITE" id="PS01285">
    <property type="entry name" value="FA58C_1"/>
    <property type="match status" value="4"/>
</dbReference>
<dbReference type="SMART" id="SM00231">
    <property type="entry name" value="FA58C"/>
    <property type="match status" value="6"/>
</dbReference>
<keyword evidence="4" id="KW-0677">Repeat</keyword>
<feature type="domain" description="Sushi" evidence="13">
    <location>
        <begin position="596"/>
        <end position="663"/>
    </location>
</feature>
<dbReference type="InterPro" id="IPR008979">
    <property type="entry name" value="Galactose-bd-like_sf"/>
</dbReference>
<dbReference type="InterPro" id="IPR001007">
    <property type="entry name" value="VWF_dom"/>
</dbReference>
<dbReference type="Pfam" id="PF08742">
    <property type="entry name" value="C8"/>
    <property type="match status" value="3"/>
</dbReference>
<keyword evidence="2" id="KW-0964">Secreted</keyword>
<evidence type="ECO:0000259" key="11">
    <source>
        <dbReference type="PROSITE" id="PS50022"/>
    </source>
</evidence>
<feature type="domain" description="VWFD" evidence="14">
    <location>
        <begin position="1827"/>
        <end position="1993"/>
    </location>
</feature>
<dbReference type="InterPro" id="IPR025155">
    <property type="entry name" value="WxxW_domain"/>
</dbReference>
<keyword evidence="9" id="KW-0768">Sushi</keyword>
<feature type="disulfide bond" evidence="8">
    <location>
        <begin position="571"/>
        <end position="581"/>
    </location>
</feature>
<dbReference type="Gene3D" id="2.10.25.10">
    <property type="entry name" value="Laminin"/>
    <property type="match status" value="4"/>
</dbReference>
<dbReference type="InterPro" id="IPR002919">
    <property type="entry name" value="TIL_dom"/>
</dbReference>
<feature type="domain" description="Sushi" evidence="13">
    <location>
        <begin position="665"/>
        <end position="728"/>
    </location>
</feature>
<dbReference type="PROSITE" id="PS01286">
    <property type="entry name" value="FA58C_2"/>
    <property type="match status" value="4"/>
</dbReference>
<proteinExistence type="predicted"/>
<keyword evidence="3" id="KW-0732">Signal</keyword>
<feature type="domain" description="F5/8 type C" evidence="11">
    <location>
        <begin position="3185"/>
        <end position="3328"/>
    </location>
</feature>
<feature type="domain" description="F5/8 type C" evidence="11">
    <location>
        <begin position="2546"/>
        <end position="2696"/>
    </location>
</feature>
<feature type="region of interest" description="Disordered" evidence="10">
    <location>
        <begin position="148"/>
        <end position="208"/>
    </location>
</feature>
<keyword evidence="16" id="KW-1185">Reference proteome</keyword>
<evidence type="ECO:0000256" key="10">
    <source>
        <dbReference type="SAM" id="MobiDB-lite"/>
    </source>
</evidence>
<feature type="region of interest" description="Disordered" evidence="10">
    <location>
        <begin position="803"/>
        <end position="839"/>
    </location>
</feature>
<feature type="domain" description="F5/8 type C" evidence="11">
    <location>
        <begin position="2883"/>
        <end position="3028"/>
    </location>
</feature>
<evidence type="ECO:0000256" key="4">
    <source>
        <dbReference type="ARBA" id="ARBA00022737"/>
    </source>
</evidence>
<feature type="region of interest" description="Disordered" evidence="10">
    <location>
        <begin position="468"/>
        <end position="508"/>
    </location>
</feature>
<keyword evidence="7" id="KW-0325">Glycoprotein</keyword>
<comment type="caution">
    <text evidence="15">The sequence shown here is derived from an EMBL/GenBank/DDBJ whole genome shotgun (WGS) entry which is preliminary data.</text>
</comment>
<accession>A0AAV4PEJ5</accession>
<keyword evidence="6 8" id="KW-1015">Disulfide bond</keyword>
<evidence type="ECO:0000256" key="7">
    <source>
        <dbReference type="ARBA" id="ARBA00023180"/>
    </source>
</evidence>
<evidence type="ECO:0000259" key="12">
    <source>
        <dbReference type="PROSITE" id="PS50026"/>
    </source>
</evidence>
<feature type="region of interest" description="Disordered" evidence="10">
    <location>
        <begin position="271"/>
        <end position="303"/>
    </location>
</feature>
<dbReference type="CDD" id="cd00057">
    <property type="entry name" value="FA58C"/>
    <property type="match status" value="6"/>
</dbReference>
<name>A0AAV4PEJ5_9ARAC</name>
<comment type="subcellular location">
    <subcellularLocation>
        <location evidence="1">Secreted</location>
    </subcellularLocation>
</comment>
<dbReference type="FunFam" id="2.60.120.260:FF:000016">
    <property type="entry name" value="Contactin-associated protein-like 4 isoform 1"/>
    <property type="match status" value="4"/>
</dbReference>
<evidence type="ECO:0000256" key="9">
    <source>
        <dbReference type="PROSITE-ProRule" id="PRU00302"/>
    </source>
</evidence>
<feature type="domain" description="F5/8 type C" evidence="11">
    <location>
        <begin position="2730"/>
        <end position="2877"/>
    </location>
</feature>
<dbReference type="InterPro" id="IPR036084">
    <property type="entry name" value="Ser_inhib-like_sf"/>
</dbReference>
<evidence type="ECO:0000313" key="16">
    <source>
        <dbReference type="Proteomes" id="UP001054837"/>
    </source>
</evidence>